<evidence type="ECO:0000256" key="2">
    <source>
        <dbReference type="ARBA" id="ARBA00010617"/>
    </source>
</evidence>
<dbReference type="Gene3D" id="1.10.630.10">
    <property type="entry name" value="Cytochrome P450"/>
    <property type="match status" value="1"/>
</dbReference>
<gene>
    <name evidence="8" type="ORF">K504DRAFT_530873</name>
</gene>
<keyword evidence="3 7" id="KW-0479">Metal-binding</keyword>
<dbReference type="PRINTS" id="PR01239">
    <property type="entry name" value="EP450IICYP52"/>
</dbReference>
<dbReference type="EMBL" id="MU005765">
    <property type="protein sequence ID" value="KAF2713984.1"/>
    <property type="molecule type" value="Genomic_DNA"/>
</dbReference>
<dbReference type="Pfam" id="PF00067">
    <property type="entry name" value="p450"/>
    <property type="match status" value="1"/>
</dbReference>
<dbReference type="GO" id="GO:0016712">
    <property type="term" value="F:oxidoreductase activity, acting on paired donors, with incorporation or reduction of molecular oxygen, reduced flavin or flavoprotein as one donor, and incorporation of one atom of oxygen"/>
    <property type="evidence" value="ECO:0007669"/>
    <property type="project" value="InterPro"/>
</dbReference>
<evidence type="ECO:0000256" key="6">
    <source>
        <dbReference type="ARBA" id="ARBA00023033"/>
    </source>
</evidence>
<dbReference type="PANTHER" id="PTHR24287">
    <property type="entry name" value="P450, PUTATIVE (EUROFUNG)-RELATED"/>
    <property type="match status" value="1"/>
</dbReference>
<evidence type="ECO:0000256" key="4">
    <source>
        <dbReference type="ARBA" id="ARBA00023002"/>
    </source>
</evidence>
<dbReference type="GO" id="GO:0020037">
    <property type="term" value="F:heme binding"/>
    <property type="evidence" value="ECO:0007669"/>
    <property type="project" value="InterPro"/>
</dbReference>
<name>A0A6G1KMB6_9PLEO</name>
<dbReference type="AlphaFoldDB" id="A0A6G1KMB6"/>
<keyword evidence="7" id="KW-0349">Heme</keyword>
<dbReference type="SUPFAM" id="SSF48264">
    <property type="entry name" value="Cytochrome P450"/>
    <property type="match status" value="1"/>
</dbReference>
<dbReference type="InterPro" id="IPR017972">
    <property type="entry name" value="Cyt_P450_CS"/>
</dbReference>
<keyword evidence="6 7" id="KW-0503">Monooxygenase</keyword>
<dbReference type="OrthoDB" id="1470350at2759"/>
<protein>
    <submittedName>
        <fullName evidence="8">Cytochrome P450</fullName>
    </submittedName>
</protein>
<reference evidence="8" key="1">
    <citation type="journal article" date="2020" name="Stud. Mycol.">
        <title>101 Dothideomycetes genomes: a test case for predicting lifestyles and emergence of pathogens.</title>
        <authorList>
            <person name="Haridas S."/>
            <person name="Albert R."/>
            <person name="Binder M."/>
            <person name="Bloem J."/>
            <person name="Labutti K."/>
            <person name="Salamov A."/>
            <person name="Andreopoulos B."/>
            <person name="Baker S."/>
            <person name="Barry K."/>
            <person name="Bills G."/>
            <person name="Bluhm B."/>
            <person name="Cannon C."/>
            <person name="Castanera R."/>
            <person name="Culley D."/>
            <person name="Daum C."/>
            <person name="Ezra D."/>
            <person name="Gonzalez J."/>
            <person name="Henrissat B."/>
            <person name="Kuo A."/>
            <person name="Liang C."/>
            <person name="Lipzen A."/>
            <person name="Lutzoni F."/>
            <person name="Magnuson J."/>
            <person name="Mondo S."/>
            <person name="Nolan M."/>
            <person name="Ohm R."/>
            <person name="Pangilinan J."/>
            <person name="Park H.-J."/>
            <person name="Ramirez L."/>
            <person name="Alfaro M."/>
            <person name="Sun H."/>
            <person name="Tritt A."/>
            <person name="Yoshinaga Y."/>
            <person name="Zwiers L.-H."/>
            <person name="Turgeon B."/>
            <person name="Goodwin S."/>
            <person name="Spatafora J."/>
            <person name="Crous P."/>
            <person name="Grigoriev I."/>
        </authorList>
    </citation>
    <scope>NUCLEOTIDE SEQUENCE</scope>
    <source>
        <strain evidence="8">CBS 279.74</strain>
    </source>
</reference>
<keyword evidence="4 7" id="KW-0560">Oxidoreductase</keyword>
<comment type="similarity">
    <text evidence="2 7">Belongs to the cytochrome P450 family.</text>
</comment>
<dbReference type="InterPro" id="IPR002974">
    <property type="entry name" value="Cyt_P450_E_CYP52_ascomycetes"/>
</dbReference>
<dbReference type="InterPro" id="IPR001128">
    <property type="entry name" value="Cyt_P450"/>
</dbReference>
<dbReference type="GO" id="GO:0005506">
    <property type="term" value="F:iron ion binding"/>
    <property type="evidence" value="ECO:0007669"/>
    <property type="project" value="InterPro"/>
</dbReference>
<dbReference type="InterPro" id="IPR047146">
    <property type="entry name" value="Cyt_P450_E_CYP52_fungi"/>
</dbReference>
<evidence type="ECO:0000256" key="7">
    <source>
        <dbReference type="RuleBase" id="RU000461"/>
    </source>
</evidence>
<dbReference type="PROSITE" id="PS00086">
    <property type="entry name" value="CYTOCHROME_P450"/>
    <property type="match status" value="1"/>
</dbReference>
<evidence type="ECO:0000313" key="9">
    <source>
        <dbReference type="Proteomes" id="UP000799428"/>
    </source>
</evidence>
<evidence type="ECO:0000313" key="8">
    <source>
        <dbReference type="EMBL" id="KAF2713984.1"/>
    </source>
</evidence>
<evidence type="ECO:0000256" key="5">
    <source>
        <dbReference type="ARBA" id="ARBA00023004"/>
    </source>
</evidence>
<dbReference type="Proteomes" id="UP000799428">
    <property type="component" value="Unassembled WGS sequence"/>
</dbReference>
<accession>A0A6G1KMB6</accession>
<proteinExistence type="inferred from homology"/>
<dbReference type="InterPro" id="IPR036396">
    <property type="entry name" value="Cyt_P450_sf"/>
</dbReference>
<keyword evidence="5 7" id="KW-0408">Iron</keyword>
<sequence>MTLISLLLPALIAAFCFPAYLLSPKLNKWLTRRVLIRRYGCKDPPQPNLNLDEINRESAQNQSFLDTATRLFNEHGKTHKAKRAGRVFIRTNDPEVSKAVLATHFDKFGLQPLRYEGGNSFFGNGMLVTDGPQWKISRALIRPTFDVAHIANLDRLGRHVDRFMALLPRDGLTIDLFPLLKRLTLDSSSEFIFGRSTDALSSPDTGKDFMNAFQAAQRDVIIPVPQRSKEHYKGCQDVYDYIDARIEEAFSRILEKGDDPPGTKNQVRIIDELAKSAQDKLTLRYLVLSIFMPAHDNVAVALTNAFFHLSRNPDCWARLRAEILSTSSQPLTYELLGSFKYLNWVLREAHRLTPLHSGTVRVCLETTVLPSGGGPKGRSPLLRDKSFWGEDADEFRPERWGTIKPTWEYIPFSGGPRICPAIKLVYTESEYIMATIVRRFSRLENRDEVLEWVEERRLTFQSRNGAKVGLIL</sequence>
<dbReference type="PANTHER" id="PTHR24287:SF19">
    <property type="entry name" value="CYTOCHROME P450"/>
    <property type="match status" value="1"/>
</dbReference>
<evidence type="ECO:0000256" key="1">
    <source>
        <dbReference type="ARBA" id="ARBA00001971"/>
    </source>
</evidence>
<organism evidence="8 9">
    <name type="scientific">Pleomassaria siparia CBS 279.74</name>
    <dbReference type="NCBI Taxonomy" id="1314801"/>
    <lineage>
        <taxon>Eukaryota</taxon>
        <taxon>Fungi</taxon>
        <taxon>Dikarya</taxon>
        <taxon>Ascomycota</taxon>
        <taxon>Pezizomycotina</taxon>
        <taxon>Dothideomycetes</taxon>
        <taxon>Pleosporomycetidae</taxon>
        <taxon>Pleosporales</taxon>
        <taxon>Pleomassariaceae</taxon>
        <taxon>Pleomassaria</taxon>
    </lineage>
</organism>
<keyword evidence="9" id="KW-1185">Reference proteome</keyword>
<evidence type="ECO:0000256" key="3">
    <source>
        <dbReference type="ARBA" id="ARBA00022723"/>
    </source>
</evidence>
<comment type="cofactor">
    <cofactor evidence="1">
        <name>heme</name>
        <dbReference type="ChEBI" id="CHEBI:30413"/>
    </cofactor>
</comment>